<dbReference type="SUPFAM" id="SSF55073">
    <property type="entry name" value="Nucleotide cyclase"/>
    <property type="match status" value="1"/>
</dbReference>
<dbReference type="CDD" id="cd00130">
    <property type="entry name" value="PAS"/>
    <property type="match status" value="1"/>
</dbReference>
<feature type="domain" description="PAC" evidence="2">
    <location>
        <begin position="251"/>
        <end position="303"/>
    </location>
</feature>
<dbReference type="InterPro" id="IPR029787">
    <property type="entry name" value="Nucleotide_cyclase"/>
</dbReference>
<dbReference type="InterPro" id="IPR052155">
    <property type="entry name" value="Biofilm_reg_signaling"/>
</dbReference>
<dbReference type="Pfam" id="PF08448">
    <property type="entry name" value="PAS_4"/>
    <property type="match status" value="1"/>
</dbReference>
<reference evidence="4" key="1">
    <citation type="submission" date="2022-06" db="EMBL/GenBank/DDBJ databases">
        <title>Draft genome sequences of Leminorella grimontii str. JCM5902.</title>
        <authorList>
            <person name="Wakabayashi Y."/>
            <person name="Kojima K."/>
        </authorList>
    </citation>
    <scope>NUCLEOTIDE SEQUENCE</scope>
    <source>
        <strain evidence="4">JCM 5902</strain>
    </source>
</reference>
<comment type="caution">
    <text evidence="4">The sequence shown here is derived from an EMBL/GenBank/DDBJ whole genome shotgun (WGS) entry which is preliminary data.</text>
</comment>
<dbReference type="SUPFAM" id="SSF55785">
    <property type="entry name" value="PYP-like sensor domain (PAS domain)"/>
    <property type="match status" value="2"/>
</dbReference>
<dbReference type="PANTHER" id="PTHR44757:SF2">
    <property type="entry name" value="BIOFILM ARCHITECTURE MAINTENANCE PROTEIN MBAA"/>
    <property type="match status" value="1"/>
</dbReference>
<sequence>MIPARLPDNERERLNILNALRILDTPPSERLDRITRLAAEFFHVPVALVTLIDKDRQWFKSCFGLHLHETPRDISVCSHAILQNSTLVVPDLRKDPRFHDIPPVVDDPHLVFYAGCQIHSREGVALGTLCIIDTKPRSFSEKDINNLSDFAKLVEQYFHSLQESTYTKTVEDTLSTTESMFEQTFNQAAVGMASVALNGEWLRVNPKLCALLGYRENELLHKTFQEITHPDDLESDLHMMQEILAGKVETYSIEKRYINSQESAFWILLTVSLVKNRQGEPHHFIAVIVDIDERVAAQTELRKLTNELEARVKQRTVQLENTLHLIHEEVEQRIEAETLLNIEKERLKEITDNVPALISCVSHNLHYTFSNKTYEDWFGFSAVGKYMPEVIGEESFKRSKAYLSRVIDGQRVAFENKLMTRQGIKHVQTTLIPHNDREQSEFYILSLDITELKQLQETLIFEASHDILTGLPNRRSFLNTLNAYLQDGDMHPWIGLFFLDLDGFKQFNDVYGHDFGDRVLKNVATIVSGAVRLEDIPARLAGDEFTILLTHPDNPIEVAKTISQRLLKKLAEQREINGIPVRLSLSIGIVIARNTQNLTPEALLSSADKAMYRAKQEGKGTYHIELVDD</sequence>
<dbReference type="InterPro" id="IPR003018">
    <property type="entry name" value="GAF"/>
</dbReference>
<dbReference type="InterPro" id="IPR000700">
    <property type="entry name" value="PAS-assoc_C"/>
</dbReference>
<dbReference type="PROSITE" id="PS50112">
    <property type="entry name" value="PAS"/>
    <property type="match status" value="1"/>
</dbReference>
<accession>A0AAV5N8S1</accession>
<dbReference type="NCBIfam" id="TIGR00229">
    <property type="entry name" value="sensory_box"/>
    <property type="match status" value="2"/>
</dbReference>
<dbReference type="SMART" id="SM00091">
    <property type="entry name" value="PAS"/>
    <property type="match status" value="2"/>
</dbReference>
<evidence type="ECO:0000259" key="3">
    <source>
        <dbReference type="PROSITE" id="PS50887"/>
    </source>
</evidence>
<dbReference type="AlphaFoldDB" id="A0AAV5N8S1"/>
<protein>
    <recommendedName>
        <fullName evidence="6">Diguanylate cyclase</fullName>
    </recommendedName>
</protein>
<keyword evidence="5" id="KW-1185">Reference proteome</keyword>
<dbReference type="Pfam" id="PF08447">
    <property type="entry name" value="PAS_3"/>
    <property type="match status" value="1"/>
</dbReference>
<dbReference type="InterPro" id="IPR000160">
    <property type="entry name" value="GGDEF_dom"/>
</dbReference>
<dbReference type="InterPro" id="IPR035965">
    <property type="entry name" value="PAS-like_dom_sf"/>
</dbReference>
<dbReference type="CDD" id="cd01949">
    <property type="entry name" value="GGDEF"/>
    <property type="match status" value="1"/>
</dbReference>
<evidence type="ECO:0000259" key="1">
    <source>
        <dbReference type="PROSITE" id="PS50112"/>
    </source>
</evidence>
<dbReference type="Gene3D" id="3.30.70.270">
    <property type="match status" value="1"/>
</dbReference>
<dbReference type="SMART" id="SM00086">
    <property type="entry name" value="PAC"/>
    <property type="match status" value="2"/>
</dbReference>
<dbReference type="SMART" id="SM00267">
    <property type="entry name" value="GGDEF"/>
    <property type="match status" value="1"/>
</dbReference>
<evidence type="ECO:0000313" key="4">
    <source>
        <dbReference type="EMBL" id="GKX56777.1"/>
    </source>
</evidence>
<dbReference type="NCBIfam" id="TIGR00254">
    <property type="entry name" value="GGDEF"/>
    <property type="match status" value="1"/>
</dbReference>
<feature type="domain" description="GGDEF" evidence="3">
    <location>
        <begin position="492"/>
        <end position="627"/>
    </location>
</feature>
<evidence type="ECO:0000313" key="5">
    <source>
        <dbReference type="Proteomes" id="UP001058124"/>
    </source>
</evidence>
<dbReference type="InterPro" id="IPR000014">
    <property type="entry name" value="PAS"/>
</dbReference>
<gene>
    <name evidence="4" type="ORF">SOASR030_28890</name>
</gene>
<dbReference type="SMART" id="SM00065">
    <property type="entry name" value="GAF"/>
    <property type="match status" value="1"/>
</dbReference>
<dbReference type="Proteomes" id="UP001058124">
    <property type="component" value="Unassembled WGS sequence"/>
</dbReference>
<dbReference type="Gene3D" id="3.30.450.20">
    <property type="entry name" value="PAS domain"/>
    <property type="match status" value="2"/>
</dbReference>
<dbReference type="InterPro" id="IPR013655">
    <property type="entry name" value="PAS_fold_3"/>
</dbReference>
<dbReference type="PANTHER" id="PTHR44757">
    <property type="entry name" value="DIGUANYLATE CYCLASE DGCP"/>
    <property type="match status" value="1"/>
</dbReference>
<dbReference type="Pfam" id="PF00990">
    <property type="entry name" value="GGDEF"/>
    <property type="match status" value="1"/>
</dbReference>
<dbReference type="InterPro" id="IPR043128">
    <property type="entry name" value="Rev_trsase/Diguanyl_cyclase"/>
</dbReference>
<dbReference type="InterPro" id="IPR013656">
    <property type="entry name" value="PAS_4"/>
</dbReference>
<proteinExistence type="predicted"/>
<dbReference type="InterPro" id="IPR029016">
    <property type="entry name" value="GAF-like_dom_sf"/>
</dbReference>
<evidence type="ECO:0008006" key="6">
    <source>
        <dbReference type="Google" id="ProtNLM"/>
    </source>
</evidence>
<organism evidence="4 5">
    <name type="scientific">Leminorella grimontii</name>
    <dbReference type="NCBI Taxonomy" id="82981"/>
    <lineage>
        <taxon>Bacteria</taxon>
        <taxon>Pseudomonadati</taxon>
        <taxon>Pseudomonadota</taxon>
        <taxon>Gammaproteobacteria</taxon>
        <taxon>Enterobacterales</taxon>
        <taxon>Budviciaceae</taxon>
        <taxon>Leminorella</taxon>
    </lineage>
</organism>
<feature type="domain" description="PAS" evidence="1">
    <location>
        <begin position="177"/>
        <end position="247"/>
    </location>
</feature>
<dbReference type="EMBL" id="BRLH01000008">
    <property type="protein sequence ID" value="GKX56777.1"/>
    <property type="molecule type" value="Genomic_DNA"/>
</dbReference>
<dbReference type="Pfam" id="PF01590">
    <property type="entry name" value="GAF"/>
    <property type="match status" value="1"/>
</dbReference>
<dbReference type="SUPFAM" id="SSF55781">
    <property type="entry name" value="GAF domain-like"/>
    <property type="match status" value="1"/>
</dbReference>
<name>A0AAV5N8S1_9GAMM</name>
<dbReference type="PROSITE" id="PS50113">
    <property type="entry name" value="PAC"/>
    <property type="match status" value="1"/>
</dbReference>
<dbReference type="Gene3D" id="3.30.450.40">
    <property type="match status" value="1"/>
</dbReference>
<dbReference type="PROSITE" id="PS50887">
    <property type="entry name" value="GGDEF"/>
    <property type="match status" value="1"/>
</dbReference>
<dbReference type="InterPro" id="IPR001610">
    <property type="entry name" value="PAC"/>
</dbReference>
<dbReference type="RefSeq" id="WP_027275349.1">
    <property type="nucleotide sequence ID" value="NZ_BRLH01000008.1"/>
</dbReference>
<evidence type="ECO:0000259" key="2">
    <source>
        <dbReference type="PROSITE" id="PS50113"/>
    </source>
</evidence>